<dbReference type="EMBL" id="ML994653">
    <property type="protein sequence ID" value="KAF2181186.1"/>
    <property type="molecule type" value="Genomic_DNA"/>
</dbReference>
<dbReference type="AlphaFoldDB" id="A0A6A6DU35"/>
<evidence type="ECO:0000313" key="3">
    <source>
        <dbReference type="EMBL" id="KAF2181476.1"/>
    </source>
</evidence>
<organism evidence="2 4">
    <name type="scientific">Zopfia rhizophila CBS 207.26</name>
    <dbReference type="NCBI Taxonomy" id="1314779"/>
    <lineage>
        <taxon>Eukaryota</taxon>
        <taxon>Fungi</taxon>
        <taxon>Dikarya</taxon>
        <taxon>Ascomycota</taxon>
        <taxon>Pezizomycotina</taxon>
        <taxon>Dothideomycetes</taxon>
        <taxon>Dothideomycetes incertae sedis</taxon>
        <taxon>Zopfiaceae</taxon>
        <taxon>Zopfia</taxon>
    </lineage>
</organism>
<feature type="region of interest" description="Disordered" evidence="1">
    <location>
        <begin position="1"/>
        <end position="43"/>
    </location>
</feature>
<evidence type="ECO:0000256" key="1">
    <source>
        <dbReference type="SAM" id="MobiDB-lite"/>
    </source>
</evidence>
<keyword evidence="4" id="KW-1185">Reference proteome</keyword>
<dbReference type="Proteomes" id="UP000800200">
    <property type="component" value="Unassembled WGS sequence"/>
</dbReference>
<evidence type="ECO:0000313" key="2">
    <source>
        <dbReference type="EMBL" id="KAF2181186.1"/>
    </source>
</evidence>
<name>A0A6A6DU35_9PEZI</name>
<dbReference type="EMBL" id="ML994652">
    <property type="protein sequence ID" value="KAF2181476.1"/>
    <property type="molecule type" value="Genomic_DNA"/>
</dbReference>
<feature type="region of interest" description="Disordered" evidence="1">
    <location>
        <begin position="61"/>
        <end position="97"/>
    </location>
</feature>
<sequence>MIGRLNSAQQIASQVETDQGNVGGRRDMPGSSGNATAPAQIPTRSAQLRVGHESLAQLPSLSQRTWRLPPRHQSLPPYQDSFCPKCKRSPVGPLAPS</sequence>
<feature type="compositionally biased region" description="Polar residues" evidence="1">
    <location>
        <begin position="31"/>
        <end position="43"/>
    </location>
</feature>
<feature type="compositionally biased region" description="Polar residues" evidence="1">
    <location>
        <begin position="1"/>
        <end position="20"/>
    </location>
</feature>
<accession>A0A6A6DU35</accession>
<protein>
    <submittedName>
        <fullName evidence="2">Uncharacterized protein</fullName>
    </submittedName>
</protein>
<gene>
    <name evidence="3" type="ORF">K469DRAFT_791774</name>
    <name evidence="2" type="ORF">K469DRAFT_792167</name>
</gene>
<proteinExistence type="predicted"/>
<reference evidence="2" key="1">
    <citation type="journal article" date="2020" name="Stud. Mycol.">
        <title>101 Dothideomycetes genomes: a test case for predicting lifestyles and emergence of pathogens.</title>
        <authorList>
            <person name="Haridas S."/>
            <person name="Albert R."/>
            <person name="Binder M."/>
            <person name="Bloem J."/>
            <person name="Labutti K."/>
            <person name="Salamov A."/>
            <person name="Andreopoulos B."/>
            <person name="Baker S."/>
            <person name="Barry K."/>
            <person name="Bills G."/>
            <person name="Bluhm B."/>
            <person name="Cannon C."/>
            <person name="Castanera R."/>
            <person name="Culley D."/>
            <person name="Daum C."/>
            <person name="Ezra D."/>
            <person name="Gonzalez J."/>
            <person name="Henrissat B."/>
            <person name="Kuo A."/>
            <person name="Liang C."/>
            <person name="Lipzen A."/>
            <person name="Lutzoni F."/>
            <person name="Magnuson J."/>
            <person name="Mondo S."/>
            <person name="Nolan M."/>
            <person name="Ohm R."/>
            <person name="Pangilinan J."/>
            <person name="Park H.-J."/>
            <person name="Ramirez L."/>
            <person name="Alfaro M."/>
            <person name="Sun H."/>
            <person name="Tritt A."/>
            <person name="Yoshinaga Y."/>
            <person name="Zwiers L.-H."/>
            <person name="Turgeon B."/>
            <person name="Goodwin S."/>
            <person name="Spatafora J."/>
            <person name="Crous P."/>
            <person name="Grigoriev I."/>
        </authorList>
    </citation>
    <scope>NUCLEOTIDE SEQUENCE</scope>
    <source>
        <strain evidence="2">CBS 207.26</strain>
    </source>
</reference>
<evidence type="ECO:0000313" key="4">
    <source>
        <dbReference type="Proteomes" id="UP000800200"/>
    </source>
</evidence>